<dbReference type="Pfam" id="PF13296">
    <property type="entry name" value="T6SS_Vgr"/>
    <property type="match status" value="1"/>
</dbReference>
<dbReference type="Proteomes" id="UP000826462">
    <property type="component" value="Chromosome 2"/>
</dbReference>
<dbReference type="Gene3D" id="2.40.50.230">
    <property type="entry name" value="Gp5 N-terminal domain"/>
    <property type="match status" value="1"/>
</dbReference>
<evidence type="ECO:0000259" key="2">
    <source>
        <dbReference type="Pfam" id="PF13296"/>
    </source>
</evidence>
<sequence>MSPTPATLDALPRPGDHQYYRLDIPQSRSCAQAEVFAFEGERAIGEPTRYVIRFTHPRHDLARGEYLNKPATFIIQPPQQRWGDPEPERRVFGVTTGFALLNSNRDESSYEVVLESRMALLRNNPKCRFFVDRSDPEIIAEILRENGFDKLLADFELTLYRTYRKREFVMQWGEDDLAFITRLCRRSGLWYVCDEGKRCEKVRFCDDLTHYRRDPKLNVVWQPFSGMQSNGVESVDSLEIHATTIATRYTVRTFNTESLLDKPVEGAYEIRDDPTTSGEAYIWGTPYLSADEAGDEARLRGEASRAAQIEYRGTCDMLDLAPGSVLKLSNRELPDAKHGLLAVRVTCGASRGRSYRVGFTAMPADRFYRLPLLEETWPRVQGVVTGRIASTGGYTDPYIDEQGRYIVDLHLDRDPRTPGLNSCPMRLAKPFAGAGRTGFHFGLVEGTVVTVSFMWGNPDLPYISQVLHTAQEMDPIVAGRPWDARDTLRTRSNNTLEFENFKGKEHAKLATEHGKSQLNLGHTVDRNGNVRGAGFELRTDLKGHVRAGDGLHLSADKQAGAIGEQADTKLMTSRFELTQAEAQALADVATLAKAEIADIKAENLWLKDELDGLKQAVIAMSAPRGIGMATDGPVMVSARRDVSVATSSAFNVSAIKQIVIAAGEVLSLFAQSLGIKLIAARGKVQIQAQGDELEVASQQDMHIRSTEGRVLIDADKEILMRCGRTYYRLTPNGITHATPGNYVERAVSWSRVDPDGTVTRASLPHANELADREGHGSKFSG</sequence>
<evidence type="ECO:0000259" key="1">
    <source>
        <dbReference type="Pfam" id="PF10106"/>
    </source>
</evidence>
<dbReference type="SUPFAM" id="SSF69279">
    <property type="entry name" value="Phage tail proteins"/>
    <property type="match status" value="2"/>
</dbReference>
<dbReference type="Gene3D" id="3.55.50.10">
    <property type="entry name" value="Baseplate protein-like domains"/>
    <property type="match status" value="1"/>
</dbReference>
<dbReference type="Pfam" id="PF05954">
    <property type="entry name" value="Phage_GPD"/>
    <property type="match status" value="1"/>
</dbReference>
<feature type="domain" description="Putative type VI secretion system Rhs element associated Vgr" evidence="2">
    <location>
        <begin position="488"/>
        <end position="589"/>
    </location>
</feature>
<dbReference type="InterPro" id="IPR018769">
    <property type="entry name" value="VgrG2_DUF2345"/>
</dbReference>
<proteinExistence type="predicted"/>
<dbReference type="InterPro" id="IPR037026">
    <property type="entry name" value="Vgr_OB-fold_dom_sf"/>
</dbReference>
<evidence type="ECO:0000313" key="3">
    <source>
        <dbReference type="EMBL" id="QYD71234.1"/>
    </source>
</evidence>
<dbReference type="InterPro" id="IPR028244">
    <property type="entry name" value="T6SS_Rhs_Vgr_dom"/>
</dbReference>
<dbReference type="NCBIfam" id="TIGR01646">
    <property type="entry name" value="vgr_GE"/>
    <property type="match status" value="1"/>
</dbReference>
<dbReference type="RefSeq" id="WP_219800665.1">
    <property type="nucleotide sequence ID" value="NZ_CP080096.1"/>
</dbReference>
<protein>
    <submittedName>
        <fullName evidence="3">Type VI secretion system tip protein VgrG</fullName>
    </submittedName>
</protein>
<reference evidence="3 4" key="1">
    <citation type="submission" date="2021-07" db="EMBL/GenBank/DDBJ databases">
        <title>Paraburkholderia edwinii protects Aspergillus sp. from phenazines by acting as a toxin sponge.</title>
        <authorList>
            <person name="Dahlstrom K.M."/>
            <person name="Newman D.K."/>
        </authorList>
    </citation>
    <scope>NUCLEOTIDE SEQUENCE [LARGE SCALE GENOMIC DNA]</scope>
    <source>
        <strain evidence="3 4">Pe01</strain>
    </source>
</reference>
<dbReference type="Gene3D" id="4.10.220.110">
    <property type="match status" value="1"/>
</dbReference>
<keyword evidence="4" id="KW-1185">Reference proteome</keyword>
<evidence type="ECO:0000313" key="4">
    <source>
        <dbReference type="Proteomes" id="UP000826462"/>
    </source>
</evidence>
<feature type="domain" description="DUF2345" evidence="1">
    <location>
        <begin position="609"/>
        <end position="754"/>
    </location>
</feature>
<dbReference type="Gene3D" id="2.30.110.50">
    <property type="match status" value="1"/>
</dbReference>
<name>A0ABX8UQG7_9BURK</name>
<dbReference type="EMBL" id="CP080096">
    <property type="protein sequence ID" value="QYD71234.1"/>
    <property type="molecule type" value="Genomic_DNA"/>
</dbReference>
<dbReference type="InterPro" id="IPR006533">
    <property type="entry name" value="T6SS_Vgr_RhsGE"/>
</dbReference>
<organism evidence="3 4">
    <name type="scientific">Paraburkholderia edwinii</name>
    <dbReference type="NCBI Taxonomy" id="2861782"/>
    <lineage>
        <taxon>Bacteria</taxon>
        <taxon>Pseudomonadati</taxon>
        <taxon>Pseudomonadota</taxon>
        <taxon>Betaproteobacteria</taxon>
        <taxon>Burkholderiales</taxon>
        <taxon>Burkholderiaceae</taxon>
        <taxon>Paraburkholderia</taxon>
    </lineage>
</organism>
<gene>
    <name evidence="3" type="primary">vgrG</name>
    <name evidence="3" type="ORF">KZJ38_29760</name>
</gene>
<dbReference type="Pfam" id="PF10106">
    <property type="entry name" value="DUF2345"/>
    <property type="match status" value="1"/>
</dbReference>
<accession>A0ABX8UQG7</accession>
<dbReference type="SUPFAM" id="SSF69255">
    <property type="entry name" value="gp5 N-terminal domain-like"/>
    <property type="match status" value="1"/>
</dbReference>